<organism evidence="1">
    <name type="scientific">uncultured Caudovirales phage</name>
    <dbReference type="NCBI Taxonomy" id="2100421"/>
    <lineage>
        <taxon>Viruses</taxon>
        <taxon>Duplodnaviria</taxon>
        <taxon>Heunggongvirae</taxon>
        <taxon>Uroviricota</taxon>
        <taxon>Caudoviricetes</taxon>
        <taxon>Peduoviridae</taxon>
        <taxon>Maltschvirus</taxon>
        <taxon>Maltschvirus maltsch</taxon>
    </lineage>
</organism>
<protein>
    <submittedName>
        <fullName evidence="1">Uncharacterized protein</fullName>
    </submittedName>
</protein>
<reference evidence="1" key="1">
    <citation type="submission" date="2020-05" db="EMBL/GenBank/DDBJ databases">
        <authorList>
            <person name="Chiriac C."/>
            <person name="Salcher M."/>
            <person name="Ghai R."/>
            <person name="Kavagutti S V."/>
        </authorList>
    </citation>
    <scope>NUCLEOTIDE SEQUENCE</scope>
</reference>
<evidence type="ECO:0000313" key="1">
    <source>
        <dbReference type="EMBL" id="CAB5212774.1"/>
    </source>
</evidence>
<name>A0A6J7WIT9_9CAUD</name>
<proteinExistence type="predicted"/>
<gene>
    <name evidence="1" type="ORF">UFOVP196_53</name>
</gene>
<sequence length="64" mass="7264">MPSIKISKTQLPDPPEALTIQANDGQLIGTLRFTYKNGITSVLEYAPGQQPHRHYPLRSKHRPR</sequence>
<dbReference type="EMBL" id="LR798235">
    <property type="protein sequence ID" value="CAB5212774.1"/>
    <property type="molecule type" value="Genomic_DNA"/>
</dbReference>
<accession>A0A6J7WIT9</accession>